<evidence type="ECO:0000313" key="2">
    <source>
        <dbReference type="Proteomes" id="UP001306950"/>
    </source>
</evidence>
<protein>
    <recommendedName>
        <fullName evidence="3">HEAT repeat domain-containing protein</fullName>
    </recommendedName>
</protein>
<dbReference type="Proteomes" id="UP001306950">
    <property type="component" value="Unassembled WGS sequence"/>
</dbReference>
<comment type="caution">
    <text evidence="1">The sequence shown here is derived from an EMBL/GenBank/DDBJ whole genome shotgun (WGS) entry which is preliminary data.</text>
</comment>
<name>A0ABU7VVM8_9BACL</name>
<proteinExistence type="predicted"/>
<organism evidence="1 2">
    <name type="scientific">Paenibacillus haidiansis</name>
    <dbReference type="NCBI Taxonomy" id="1574488"/>
    <lineage>
        <taxon>Bacteria</taxon>
        <taxon>Bacillati</taxon>
        <taxon>Bacillota</taxon>
        <taxon>Bacilli</taxon>
        <taxon>Bacillales</taxon>
        <taxon>Paenibacillaceae</taxon>
        <taxon>Paenibacillus</taxon>
    </lineage>
</organism>
<sequence length="96" mass="11025">MDSQDKAKALDRTINHETYIARMNNDELIAVINRLEDFDEVTTALTELSIRDKELAGPPCLKILEESLGDEFLQAVAFHLLYEFDNEKAKRVITKK</sequence>
<dbReference type="EMBL" id="JAZHPZ010000010">
    <property type="protein sequence ID" value="MEF2967766.1"/>
    <property type="molecule type" value="Genomic_DNA"/>
</dbReference>
<dbReference type="RefSeq" id="WP_331847983.1">
    <property type="nucleotide sequence ID" value="NZ_JAZHPZ010000010.1"/>
</dbReference>
<accession>A0ABU7VVM8</accession>
<evidence type="ECO:0000313" key="1">
    <source>
        <dbReference type="EMBL" id="MEF2967766.1"/>
    </source>
</evidence>
<evidence type="ECO:0008006" key="3">
    <source>
        <dbReference type="Google" id="ProtNLM"/>
    </source>
</evidence>
<keyword evidence="2" id="KW-1185">Reference proteome</keyword>
<gene>
    <name evidence="1" type="ORF">V3851_18195</name>
</gene>
<reference evidence="1 2" key="1">
    <citation type="submission" date="2024-02" db="EMBL/GenBank/DDBJ databases">
        <title>A nitrogen-fixing paenibacillus bacterium.</title>
        <authorList>
            <person name="Zhang W.L."/>
            <person name="Chen S.F."/>
        </authorList>
    </citation>
    <scope>NUCLEOTIDE SEQUENCE [LARGE SCALE GENOMIC DNA]</scope>
    <source>
        <strain evidence="1 2">M1</strain>
    </source>
</reference>